<dbReference type="RefSeq" id="WP_064895936.1">
    <property type="nucleotide sequence ID" value="NZ_JBEUKP010000001.1"/>
</dbReference>
<dbReference type="SUPFAM" id="SSF82549">
    <property type="entry name" value="DAK1/DegV-like"/>
    <property type="match status" value="1"/>
</dbReference>
<dbReference type="FunFam" id="1.25.40.340:FF:000002">
    <property type="entry name" value="Dihydroxyacetone kinase, L subunit"/>
    <property type="match status" value="1"/>
</dbReference>
<dbReference type="GO" id="GO:0006796">
    <property type="term" value="P:phosphate-containing compound metabolic process"/>
    <property type="evidence" value="ECO:0007669"/>
    <property type="project" value="UniProtKB-ARBA"/>
</dbReference>
<gene>
    <name evidence="7" type="ORF">A5726_11675</name>
</gene>
<dbReference type="AlphaFoldDB" id="A0A1A2VHJ6"/>
<protein>
    <submittedName>
        <fullName evidence="7">D-erythrulose kinase</fullName>
    </submittedName>
</protein>
<dbReference type="PANTHER" id="PTHR28629:SF4">
    <property type="entry name" value="TRIOKINASE_FMN CYCLASE"/>
    <property type="match status" value="1"/>
</dbReference>
<dbReference type="InterPro" id="IPR004007">
    <property type="entry name" value="DhaL_dom"/>
</dbReference>
<feature type="domain" description="DhaK" evidence="6">
    <location>
        <begin position="7"/>
        <end position="327"/>
    </location>
</feature>
<evidence type="ECO:0000259" key="6">
    <source>
        <dbReference type="PROSITE" id="PS51481"/>
    </source>
</evidence>
<dbReference type="GO" id="GO:0004371">
    <property type="term" value="F:glycerone kinase activity"/>
    <property type="evidence" value="ECO:0007669"/>
    <property type="project" value="InterPro"/>
</dbReference>
<keyword evidence="3 7" id="KW-0418">Kinase</keyword>
<organism evidence="7 8">
    <name type="scientific">Mycolicibacterium conceptionense</name>
    <dbReference type="NCBI Taxonomy" id="451644"/>
    <lineage>
        <taxon>Bacteria</taxon>
        <taxon>Bacillati</taxon>
        <taxon>Actinomycetota</taxon>
        <taxon>Actinomycetes</taxon>
        <taxon>Mycobacteriales</taxon>
        <taxon>Mycobacteriaceae</taxon>
        <taxon>Mycolicibacterium</taxon>
    </lineage>
</organism>
<evidence type="ECO:0000256" key="1">
    <source>
        <dbReference type="ARBA" id="ARBA00022679"/>
    </source>
</evidence>
<dbReference type="InterPro" id="IPR004006">
    <property type="entry name" value="DhaK_dom"/>
</dbReference>
<reference evidence="7 8" key="1">
    <citation type="submission" date="2016-06" db="EMBL/GenBank/DDBJ databases">
        <authorList>
            <person name="Kjaerup R.B."/>
            <person name="Dalgaard T.S."/>
            <person name="Juul-Madsen H.R."/>
        </authorList>
    </citation>
    <scope>NUCLEOTIDE SEQUENCE [LARGE SCALE GENOMIC DNA]</scope>
    <source>
        <strain evidence="7 8">ACS1953</strain>
    </source>
</reference>
<feature type="domain" description="DhaL" evidence="5">
    <location>
        <begin position="364"/>
        <end position="566"/>
    </location>
</feature>
<dbReference type="InterPro" id="IPR050861">
    <property type="entry name" value="Dihydroxyacetone_Kinase"/>
</dbReference>
<dbReference type="GO" id="GO:0005524">
    <property type="term" value="F:ATP binding"/>
    <property type="evidence" value="ECO:0007669"/>
    <property type="project" value="UniProtKB-KW"/>
</dbReference>
<dbReference type="Proteomes" id="UP000093779">
    <property type="component" value="Unassembled WGS sequence"/>
</dbReference>
<dbReference type="GO" id="GO:0019563">
    <property type="term" value="P:glycerol catabolic process"/>
    <property type="evidence" value="ECO:0007669"/>
    <property type="project" value="TreeGrafter"/>
</dbReference>
<dbReference type="Pfam" id="PF02734">
    <property type="entry name" value="Dak2"/>
    <property type="match status" value="1"/>
</dbReference>
<dbReference type="SUPFAM" id="SSF101473">
    <property type="entry name" value="DhaL-like"/>
    <property type="match status" value="1"/>
</dbReference>
<name>A0A1A2VHJ6_9MYCO</name>
<dbReference type="InterPro" id="IPR036117">
    <property type="entry name" value="DhaL_dom_sf"/>
</dbReference>
<dbReference type="Gene3D" id="1.25.40.340">
    <property type="match status" value="1"/>
</dbReference>
<evidence type="ECO:0000256" key="2">
    <source>
        <dbReference type="ARBA" id="ARBA00022741"/>
    </source>
</evidence>
<evidence type="ECO:0000313" key="7">
    <source>
        <dbReference type="EMBL" id="OBF23503.1"/>
    </source>
</evidence>
<dbReference type="Pfam" id="PF02733">
    <property type="entry name" value="Dak1"/>
    <property type="match status" value="1"/>
</dbReference>
<dbReference type="Gene3D" id="3.30.1180.20">
    <property type="entry name" value="Dihydroxyacetone kinase, domain 2"/>
    <property type="match status" value="1"/>
</dbReference>
<comment type="caution">
    <text evidence="7">The sequence shown here is derived from an EMBL/GenBank/DDBJ whole genome shotgun (WGS) entry which is preliminary data.</text>
</comment>
<dbReference type="NCBIfam" id="NF011049">
    <property type="entry name" value="PRK14479.1"/>
    <property type="match status" value="1"/>
</dbReference>
<evidence type="ECO:0000313" key="8">
    <source>
        <dbReference type="Proteomes" id="UP000093779"/>
    </source>
</evidence>
<dbReference type="SMART" id="SM01120">
    <property type="entry name" value="Dak2"/>
    <property type="match status" value="1"/>
</dbReference>
<dbReference type="PROSITE" id="PS51480">
    <property type="entry name" value="DHAL"/>
    <property type="match status" value="1"/>
</dbReference>
<proteinExistence type="predicted"/>
<keyword evidence="4" id="KW-0067">ATP-binding</keyword>
<dbReference type="PROSITE" id="PS51481">
    <property type="entry name" value="DHAK"/>
    <property type="match status" value="1"/>
</dbReference>
<keyword evidence="2" id="KW-0547">Nucleotide-binding</keyword>
<keyword evidence="1" id="KW-0808">Transferase</keyword>
<dbReference type="EMBL" id="LZHX01000039">
    <property type="protein sequence ID" value="OBF23503.1"/>
    <property type="molecule type" value="Genomic_DNA"/>
</dbReference>
<accession>A0A1A2VHJ6</accession>
<evidence type="ECO:0000259" key="5">
    <source>
        <dbReference type="PROSITE" id="PS51480"/>
    </source>
</evidence>
<evidence type="ECO:0000256" key="4">
    <source>
        <dbReference type="ARBA" id="ARBA00022840"/>
    </source>
</evidence>
<dbReference type="PANTHER" id="PTHR28629">
    <property type="entry name" value="TRIOKINASE/FMN CYCLASE"/>
    <property type="match status" value="1"/>
</dbReference>
<sequence>MTRLFNDPATFTEDMLAGFLDANAHYVTGVPGGVVRATETPSGKVAVVVGGGSGHYPAFCGVVGPGFADGAVVGNIFTSPSTREAASVARAAHGDAGVLLITGNYAGDVMNFGLAVTQLQTEGIDARYLAVTDDIASAPTDDIAKRRGIAGDFTVFRCASAAAEEGRDLDGVEAVARRANDRTRTLGVAFDGCTMPGADRPLFTVDAGTMDLGLGIHGEPGVSSHSMPTAAELAELLVTGVLAEKPAGTGNRIAVILNGLGRTKYEELFVVWKTAAALLAEAGYTVVQPEVGELVTSLDMAGCSLTVMWLDDELERLWTSPADTPAYRKGRMAATDATPRCSETAQATSAQIEQADTNGAAAAQLVAAGISAIAAQMVAAEAELGRIDAVAGDGDHGRGMVKGTGAACAAADSAVFQGGGPEAVLTAAGEAWAAKAGGTSGVLWGAALAAAGRRLGNHGTPGDRDVTAALQAGHDALTSLGGARPGDKTMLDALVPFVTALTSAVECGTDWRTAWLAAAEIAEKAAADTAELRPRVGRARPLAERSVGTPDAGAISLAMCIHTVADLIEEHTT</sequence>
<dbReference type="Gene3D" id="3.40.50.10440">
    <property type="entry name" value="Dihydroxyacetone kinase, domain 1"/>
    <property type="match status" value="1"/>
</dbReference>
<evidence type="ECO:0000256" key="3">
    <source>
        <dbReference type="ARBA" id="ARBA00022777"/>
    </source>
</evidence>
<dbReference type="FunFam" id="3.40.50.10440:FF:000003">
    <property type="entry name" value="Homodimeric dihydroxyacetone kinase"/>
    <property type="match status" value="1"/>
</dbReference>
<dbReference type="GO" id="GO:0005829">
    <property type="term" value="C:cytosol"/>
    <property type="evidence" value="ECO:0007669"/>
    <property type="project" value="TreeGrafter"/>
</dbReference>